<keyword evidence="3" id="KW-0949">S-adenosyl-L-methionine</keyword>
<sequence length="235" mass="27019">MPIDEPTREAYEIMAEENADWSDEPHRRHLEWPATRSLLPDLDGLRLLEAGCGIGDYTEYFLERGAEVVAVDATAAAVERARERYADDPVTVYHADLTEPLTFLDEDSVDLVVSQLVLEHIPDWRPVFGEFARVLRPDGRFVFSTGNPVSGWNGPDDAEAYFETEKLTQDWGEMQPRNYRRPLAEHLNPLAESGFAIERFLEPTPDPAYREVDPEKYERLTTLPRWECVRARLIE</sequence>
<evidence type="ECO:0000256" key="1">
    <source>
        <dbReference type="ARBA" id="ARBA00022603"/>
    </source>
</evidence>
<dbReference type="Proteomes" id="UP001596432">
    <property type="component" value="Unassembled WGS sequence"/>
</dbReference>
<keyword evidence="2 5" id="KW-0808">Transferase</keyword>
<organism evidence="5 6">
    <name type="scientific">Halosimplex aquaticum</name>
    <dbReference type="NCBI Taxonomy" id="3026162"/>
    <lineage>
        <taxon>Archaea</taxon>
        <taxon>Methanobacteriati</taxon>
        <taxon>Methanobacteriota</taxon>
        <taxon>Stenosarchaea group</taxon>
        <taxon>Halobacteria</taxon>
        <taxon>Halobacteriales</taxon>
        <taxon>Haloarculaceae</taxon>
        <taxon>Halosimplex</taxon>
    </lineage>
</organism>
<protein>
    <submittedName>
        <fullName evidence="5">Class I SAM-dependent methyltransferase</fullName>
        <ecNumber evidence="5">2.1.1.222</ecNumber>
        <ecNumber evidence="5">2.1.1.64</ecNumber>
    </submittedName>
</protein>
<dbReference type="GO" id="GO:0102208">
    <property type="term" value="F:2-polyprenyl-6-hydroxyphenol methylase activity"/>
    <property type="evidence" value="ECO:0007669"/>
    <property type="project" value="UniProtKB-EC"/>
</dbReference>
<evidence type="ECO:0000313" key="6">
    <source>
        <dbReference type="Proteomes" id="UP001596432"/>
    </source>
</evidence>
<keyword evidence="1 5" id="KW-0489">Methyltransferase</keyword>
<dbReference type="InterPro" id="IPR029063">
    <property type="entry name" value="SAM-dependent_MTases_sf"/>
</dbReference>
<dbReference type="GeneID" id="78819220"/>
<dbReference type="InterPro" id="IPR013216">
    <property type="entry name" value="Methyltransf_11"/>
</dbReference>
<dbReference type="PANTHER" id="PTHR43464">
    <property type="entry name" value="METHYLTRANSFERASE"/>
    <property type="match status" value="1"/>
</dbReference>
<dbReference type="EC" id="2.1.1.64" evidence="5"/>
<dbReference type="Pfam" id="PF08241">
    <property type="entry name" value="Methyltransf_11"/>
    <property type="match status" value="1"/>
</dbReference>
<proteinExistence type="predicted"/>
<evidence type="ECO:0000256" key="3">
    <source>
        <dbReference type="ARBA" id="ARBA00022691"/>
    </source>
</evidence>
<gene>
    <name evidence="5" type="ORF">ACFQMA_03865</name>
</gene>
<dbReference type="PANTHER" id="PTHR43464:SF19">
    <property type="entry name" value="UBIQUINONE BIOSYNTHESIS O-METHYLTRANSFERASE, MITOCHONDRIAL"/>
    <property type="match status" value="1"/>
</dbReference>
<evidence type="ECO:0000256" key="2">
    <source>
        <dbReference type="ARBA" id="ARBA00022679"/>
    </source>
</evidence>
<dbReference type="EC" id="2.1.1.222" evidence="5"/>
<dbReference type="RefSeq" id="WP_274324573.1">
    <property type="nucleotide sequence ID" value="NZ_CP118158.1"/>
</dbReference>
<dbReference type="GO" id="GO:0061542">
    <property type="term" value="F:3-demethylubiquinol 3-O-methyltransferase activity"/>
    <property type="evidence" value="ECO:0007669"/>
    <property type="project" value="UniProtKB-EC"/>
</dbReference>
<reference evidence="5 6" key="1">
    <citation type="journal article" date="2019" name="Int. J. Syst. Evol. Microbiol.">
        <title>The Global Catalogue of Microorganisms (GCM) 10K type strain sequencing project: providing services to taxonomists for standard genome sequencing and annotation.</title>
        <authorList>
            <consortium name="The Broad Institute Genomics Platform"/>
            <consortium name="The Broad Institute Genome Sequencing Center for Infectious Disease"/>
            <person name="Wu L."/>
            <person name="Ma J."/>
        </authorList>
    </citation>
    <scope>NUCLEOTIDE SEQUENCE [LARGE SCALE GENOMIC DNA]</scope>
    <source>
        <strain evidence="5 6">XZYJT29</strain>
    </source>
</reference>
<comment type="caution">
    <text evidence="5">The sequence shown here is derived from an EMBL/GenBank/DDBJ whole genome shotgun (WGS) entry which is preliminary data.</text>
</comment>
<evidence type="ECO:0000313" key="5">
    <source>
        <dbReference type="EMBL" id="MFC7138973.1"/>
    </source>
</evidence>
<dbReference type="GO" id="GO:0032259">
    <property type="term" value="P:methylation"/>
    <property type="evidence" value="ECO:0007669"/>
    <property type="project" value="UniProtKB-KW"/>
</dbReference>
<evidence type="ECO:0000259" key="4">
    <source>
        <dbReference type="Pfam" id="PF08241"/>
    </source>
</evidence>
<dbReference type="SUPFAM" id="SSF53335">
    <property type="entry name" value="S-adenosyl-L-methionine-dependent methyltransferases"/>
    <property type="match status" value="1"/>
</dbReference>
<dbReference type="AlphaFoldDB" id="A0ABD5XZI0"/>
<keyword evidence="6" id="KW-1185">Reference proteome</keyword>
<name>A0ABD5XZI0_9EURY</name>
<dbReference type="CDD" id="cd02440">
    <property type="entry name" value="AdoMet_MTases"/>
    <property type="match status" value="1"/>
</dbReference>
<dbReference type="Gene3D" id="3.40.50.150">
    <property type="entry name" value="Vaccinia Virus protein VP39"/>
    <property type="match status" value="1"/>
</dbReference>
<accession>A0ABD5XZI0</accession>
<dbReference type="EMBL" id="JBHTAS010000001">
    <property type="protein sequence ID" value="MFC7138973.1"/>
    <property type="molecule type" value="Genomic_DNA"/>
</dbReference>
<feature type="domain" description="Methyltransferase type 11" evidence="4">
    <location>
        <begin position="48"/>
        <end position="143"/>
    </location>
</feature>